<evidence type="ECO:0000313" key="3">
    <source>
        <dbReference type="Proteomes" id="UP000656813"/>
    </source>
</evidence>
<feature type="transmembrane region" description="Helical" evidence="1">
    <location>
        <begin position="275"/>
        <end position="291"/>
    </location>
</feature>
<dbReference type="EMBL" id="BMFV01000012">
    <property type="protein sequence ID" value="GGH81482.1"/>
    <property type="molecule type" value="Genomic_DNA"/>
</dbReference>
<dbReference type="PANTHER" id="PTHR37305:SF1">
    <property type="entry name" value="MEMBRANE PROTEIN"/>
    <property type="match status" value="1"/>
</dbReference>
<dbReference type="PANTHER" id="PTHR37305">
    <property type="entry name" value="INTEGRAL MEMBRANE PROTEIN-RELATED"/>
    <property type="match status" value="1"/>
</dbReference>
<feature type="transmembrane region" description="Helical" evidence="1">
    <location>
        <begin position="16"/>
        <end position="34"/>
    </location>
</feature>
<name>A0A8J2ZWD3_9BACL</name>
<accession>A0A8J2ZWD3</accession>
<dbReference type="AlphaFoldDB" id="A0A8J2ZWD3"/>
<dbReference type="Proteomes" id="UP000656813">
    <property type="component" value="Unassembled WGS sequence"/>
</dbReference>
<protein>
    <submittedName>
        <fullName evidence="2">Uncharacterized protein</fullName>
    </submittedName>
</protein>
<feature type="transmembrane region" description="Helical" evidence="1">
    <location>
        <begin position="248"/>
        <end position="268"/>
    </location>
</feature>
<gene>
    <name evidence="2" type="ORF">GCM10007096_19450</name>
</gene>
<keyword evidence="1" id="KW-0812">Transmembrane</keyword>
<feature type="transmembrane region" description="Helical" evidence="1">
    <location>
        <begin position="331"/>
        <end position="353"/>
    </location>
</feature>
<evidence type="ECO:0000256" key="1">
    <source>
        <dbReference type="SAM" id="Phobius"/>
    </source>
</evidence>
<organism evidence="2 3">
    <name type="scientific">Pullulanibacillus pueri</name>
    <dbReference type="NCBI Taxonomy" id="1437324"/>
    <lineage>
        <taxon>Bacteria</taxon>
        <taxon>Bacillati</taxon>
        <taxon>Bacillota</taxon>
        <taxon>Bacilli</taxon>
        <taxon>Bacillales</taxon>
        <taxon>Sporolactobacillaceae</taxon>
        <taxon>Pullulanibacillus</taxon>
    </lineage>
</organism>
<comment type="caution">
    <text evidence="2">The sequence shown here is derived from an EMBL/GenBank/DDBJ whole genome shotgun (WGS) entry which is preliminary data.</text>
</comment>
<sequence>MQLLKYELLKIFQQKSLYVIFLFLLVFATLIADFPNVDLLKKDVYHRWEGPLTTEKVQQAEKNYQVLSKGFNLENTAFTLTDLSKLGMYEEIAVLHSTESANEKQISNIKNEHHYNSELQINMLQKVDHLNYVYNYRGPQQMIDFISFLSFLITGVMLLIGLSSIFSREYSSGVDHYILSTKKGRKALVWAKLGAALLYTLSVVSTLELYNFFITIIRIGNEGWKAPIQILFDYHRSPYAFNLLEYHLIQIGLHLLAAFGFALLILLISSVNKHALMSFFISAGIFAFPYIREFTQVQWLKTLLSFSFPYVMKVKPLFVDFQTVNVYDYPVLLPIMAGIIMLISSVIFILMIFKVMEHKQVTT</sequence>
<keyword evidence="3" id="KW-1185">Reference proteome</keyword>
<feature type="transmembrane region" description="Helical" evidence="1">
    <location>
        <begin position="187"/>
        <end position="207"/>
    </location>
</feature>
<keyword evidence="1" id="KW-0472">Membrane</keyword>
<feature type="transmembrane region" description="Helical" evidence="1">
    <location>
        <begin position="145"/>
        <end position="166"/>
    </location>
</feature>
<reference evidence="2" key="1">
    <citation type="journal article" date="2014" name="Int. J. Syst. Evol. Microbiol.">
        <title>Complete genome sequence of Corynebacterium casei LMG S-19264T (=DSM 44701T), isolated from a smear-ripened cheese.</title>
        <authorList>
            <consortium name="US DOE Joint Genome Institute (JGI-PGF)"/>
            <person name="Walter F."/>
            <person name="Albersmeier A."/>
            <person name="Kalinowski J."/>
            <person name="Ruckert C."/>
        </authorList>
    </citation>
    <scope>NUCLEOTIDE SEQUENCE</scope>
    <source>
        <strain evidence="2">CGMCC 1.12777</strain>
    </source>
</reference>
<evidence type="ECO:0000313" key="2">
    <source>
        <dbReference type="EMBL" id="GGH81482.1"/>
    </source>
</evidence>
<proteinExistence type="predicted"/>
<reference evidence="2" key="2">
    <citation type="submission" date="2020-09" db="EMBL/GenBank/DDBJ databases">
        <authorList>
            <person name="Sun Q."/>
            <person name="Zhou Y."/>
        </authorList>
    </citation>
    <scope>NUCLEOTIDE SEQUENCE</scope>
    <source>
        <strain evidence="2">CGMCC 1.12777</strain>
    </source>
</reference>
<dbReference type="RefSeq" id="WP_188497205.1">
    <property type="nucleotide sequence ID" value="NZ_BMFV01000012.1"/>
</dbReference>
<keyword evidence="1" id="KW-1133">Transmembrane helix</keyword>